<name>A0A016TRX8_9BILA</name>
<sequence>MRNIWLMNYNGGGGVLPRGTLPRSSGSLQKDAHEGHKEGSLADAPIWVRPSDCGVDEIWAQIYSPCTQ</sequence>
<dbReference type="AlphaFoldDB" id="A0A016TRX8"/>
<feature type="compositionally biased region" description="Basic and acidic residues" evidence="1">
    <location>
        <begin position="30"/>
        <end position="40"/>
    </location>
</feature>
<dbReference type="EMBL" id="JARK01001418">
    <property type="protein sequence ID" value="EYC05402.1"/>
    <property type="molecule type" value="Genomic_DNA"/>
</dbReference>
<reference evidence="3" key="1">
    <citation type="journal article" date="2015" name="Nat. Genet.">
        <title>The genome and transcriptome of the zoonotic hookworm Ancylostoma ceylanicum identify infection-specific gene families.</title>
        <authorList>
            <person name="Schwarz E.M."/>
            <person name="Hu Y."/>
            <person name="Antoshechkin I."/>
            <person name="Miller M.M."/>
            <person name="Sternberg P.W."/>
            <person name="Aroian R.V."/>
        </authorList>
    </citation>
    <scope>NUCLEOTIDE SEQUENCE</scope>
    <source>
        <strain evidence="3">HY135</strain>
    </source>
</reference>
<keyword evidence="3" id="KW-1185">Reference proteome</keyword>
<gene>
    <name evidence="2" type="primary">Acey_s0082.g1561</name>
    <name evidence="2" type="ORF">Y032_0082g1561</name>
</gene>
<protein>
    <submittedName>
        <fullName evidence="2">Uncharacterized protein</fullName>
    </submittedName>
</protein>
<proteinExistence type="predicted"/>
<organism evidence="2 3">
    <name type="scientific">Ancylostoma ceylanicum</name>
    <dbReference type="NCBI Taxonomy" id="53326"/>
    <lineage>
        <taxon>Eukaryota</taxon>
        <taxon>Metazoa</taxon>
        <taxon>Ecdysozoa</taxon>
        <taxon>Nematoda</taxon>
        <taxon>Chromadorea</taxon>
        <taxon>Rhabditida</taxon>
        <taxon>Rhabditina</taxon>
        <taxon>Rhabditomorpha</taxon>
        <taxon>Strongyloidea</taxon>
        <taxon>Ancylostomatidae</taxon>
        <taxon>Ancylostomatinae</taxon>
        <taxon>Ancylostoma</taxon>
    </lineage>
</organism>
<comment type="caution">
    <text evidence="2">The sequence shown here is derived from an EMBL/GenBank/DDBJ whole genome shotgun (WGS) entry which is preliminary data.</text>
</comment>
<evidence type="ECO:0000256" key="1">
    <source>
        <dbReference type="SAM" id="MobiDB-lite"/>
    </source>
</evidence>
<accession>A0A016TRX8</accession>
<dbReference type="Proteomes" id="UP000024635">
    <property type="component" value="Unassembled WGS sequence"/>
</dbReference>
<evidence type="ECO:0000313" key="3">
    <source>
        <dbReference type="Proteomes" id="UP000024635"/>
    </source>
</evidence>
<evidence type="ECO:0000313" key="2">
    <source>
        <dbReference type="EMBL" id="EYC05402.1"/>
    </source>
</evidence>
<feature type="region of interest" description="Disordered" evidence="1">
    <location>
        <begin position="17"/>
        <end position="41"/>
    </location>
</feature>